<dbReference type="Proteomes" id="UP000270094">
    <property type="component" value="Unassembled WGS sequence"/>
</dbReference>
<dbReference type="OrthoDB" id="278338at2759"/>
<reference evidence="1 2" key="1">
    <citation type="submission" date="2018-11" db="EMBL/GenBank/DDBJ databases">
        <authorList>
            <consortium name="Pathogen Informatics"/>
        </authorList>
    </citation>
    <scope>NUCLEOTIDE SEQUENCE [LARGE SCALE GENOMIC DNA]</scope>
</reference>
<keyword evidence="2" id="KW-1185">Reference proteome</keyword>
<name>A0A3P7I9V6_STRVU</name>
<evidence type="ECO:0000313" key="2">
    <source>
        <dbReference type="Proteomes" id="UP000270094"/>
    </source>
</evidence>
<organism evidence="1 2">
    <name type="scientific">Strongylus vulgaris</name>
    <name type="common">Blood worm</name>
    <dbReference type="NCBI Taxonomy" id="40348"/>
    <lineage>
        <taxon>Eukaryota</taxon>
        <taxon>Metazoa</taxon>
        <taxon>Ecdysozoa</taxon>
        <taxon>Nematoda</taxon>
        <taxon>Chromadorea</taxon>
        <taxon>Rhabditida</taxon>
        <taxon>Rhabditina</taxon>
        <taxon>Rhabditomorpha</taxon>
        <taxon>Strongyloidea</taxon>
        <taxon>Strongylidae</taxon>
        <taxon>Strongylus</taxon>
    </lineage>
</organism>
<sequence>MLFYSRRTLLNTHSIDYLHDWVIPSLSCVVYMSENISIRTSKIDTLPFSGNIWSSGLGYGDETRWTSRYCTSSSQSTLPVAHSTIRVRFERGLPLLNVTLPSRGEVCQFSLRPLTDNVGSFCDQLQREDRGLDFVAVYTKGAHGVRVATSTSVEHLLLFGEFRLRLNDRYYDVVVSEGNIDEQLGSDRCSFTSTFSKTCGHAAEWLLISTRII</sequence>
<protein>
    <submittedName>
        <fullName evidence="1">Uncharacterized protein</fullName>
    </submittedName>
</protein>
<gene>
    <name evidence="1" type="ORF">SVUK_LOCUS5029</name>
</gene>
<dbReference type="AlphaFoldDB" id="A0A3P7I9V6"/>
<proteinExistence type="predicted"/>
<accession>A0A3P7I9V6</accession>
<evidence type="ECO:0000313" key="1">
    <source>
        <dbReference type="EMBL" id="VDM70031.1"/>
    </source>
</evidence>
<dbReference type="EMBL" id="UYYB01014439">
    <property type="protein sequence ID" value="VDM70031.1"/>
    <property type="molecule type" value="Genomic_DNA"/>
</dbReference>